<comment type="function">
    <text evidence="3">Acts as a calcium sensor. CBL proteins interact with CIPK serine-threonine protein kinases. Binding of a CBL protein to the regulatory NAF domain of a CIPK protein lead to the activation of the kinase in a calcium-dependent manner.</text>
</comment>
<comment type="subcellular location">
    <subcellularLocation>
        <location evidence="3">Membrane</location>
    </subcellularLocation>
</comment>
<feature type="domain" description="EF-hand" evidence="4">
    <location>
        <begin position="94"/>
        <end position="129"/>
    </location>
</feature>
<dbReference type="SMART" id="SM00054">
    <property type="entry name" value="EFh"/>
    <property type="match status" value="3"/>
</dbReference>
<gene>
    <name evidence="5" type="ORF">V6N12_073153</name>
</gene>
<feature type="domain" description="EF-hand" evidence="4">
    <location>
        <begin position="138"/>
        <end position="173"/>
    </location>
</feature>
<comment type="caution">
    <text evidence="5">The sequence shown here is derived from an EMBL/GenBank/DDBJ whole genome shotgun (WGS) entry which is preliminary data.</text>
</comment>
<comment type="similarity">
    <text evidence="2 3">Belongs to the calcineurin regulatory subunit family.</text>
</comment>
<protein>
    <recommendedName>
        <fullName evidence="3">Calcineurin B-like protein</fullName>
    </recommendedName>
</protein>
<comment type="subunit">
    <text evidence="3">Homodimer. Interacts with CIPK.</text>
</comment>
<proteinExistence type="inferred from homology"/>
<evidence type="ECO:0000256" key="3">
    <source>
        <dbReference type="RuleBase" id="RU369080"/>
    </source>
</evidence>
<name>A0ABR2B6S1_9ROSI</name>
<keyword evidence="3" id="KW-0106">Calcium</keyword>
<reference evidence="5 6" key="1">
    <citation type="journal article" date="2024" name="G3 (Bethesda)">
        <title>Genome assembly of Hibiscus sabdariffa L. provides insights into metabolisms of medicinal natural products.</title>
        <authorList>
            <person name="Kim T."/>
        </authorList>
    </citation>
    <scope>NUCLEOTIDE SEQUENCE [LARGE SCALE GENOMIC DNA]</scope>
    <source>
        <strain evidence="5">TK-2024</strain>
        <tissue evidence="5">Old leaves</tissue>
    </source>
</reference>
<dbReference type="InterPro" id="IPR011992">
    <property type="entry name" value="EF-hand-dom_pair"/>
</dbReference>
<keyword evidence="3" id="KW-0479">Metal-binding</keyword>
<dbReference type="InterPro" id="IPR045198">
    <property type="entry name" value="CNBL1-10"/>
</dbReference>
<dbReference type="InterPro" id="IPR002048">
    <property type="entry name" value="EF_hand_dom"/>
</dbReference>
<dbReference type="PROSITE" id="PS50222">
    <property type="entry name" value="EF_HAND_2"/>
    <property type="match status" value="3"/>
</dbReference>
<keyword evidence="6" id="KW-1185">Reference proteome</keyword>
<evidence type="ECO:0000256" key="2">
    <source>
        <dbReference type="ARBA" id="ARBA00023774"/>
    </source>
</evidence>
<dbReference type="Gene3D" id="1.10.238.10">
    <property type="entry name" value="EF-hand"/>
    <property type="match status" value="1"/>
</dbReference>
<keyword evidence="3" id="KW-0472">Membrane</keyword>
<evidence type="ECO:0000313" key="6">
    <source>
        <dbReference type="Proteomes" id="UP001472677"/>
    </source>
</evidence>
<keyword evidence="1 3" id="KW-0677">Repeat</keyword>
<dbReference type="Pfam" id="PF13202">
    <property type="entry name" value="EF-hand_5"/>
    <property type="match status" value="1"/>
</dbReference>
<dbReference type="Proteomes" id="UP001472677">
    <property type="component" value="Unassembled WGS sequence"/>
</dbReference>
<evidence type="ECO:0000256" key="1">
    <source>
        <dbReference type="ARBA" id="ARBA00022737"/>
    </source>
</evidence>
<accession>A0ABR2B6S1</accession>
<dbReference type="PANTHER" id="PTHR23056:SF147">
    <property type="entry name" value="CALCINEURIN B-LIKE PROTEIN 8"/>
    <property type="match status" value="1"/>
</dbReference>
<sequence length="182" mass="20509">MLSPNRFDLLCTVVGEQENDVVSPRKGRVAAGGVAELMQQLKPKEEFQLGVFRNSSNQNLFADRLFDLFDAKHNGAIEFGDFVRSLSVFHPGAPASDKTEFLFRLYDLRQSGYISLEELKEMLLALLGESDLTLPNDTVEFILEETMMKVDSKGDGKIDEEEWGEFVKNNPSVLKNMTLLLD</sequence>
<feature type="domain" description="EF-hand" evidence="4">
    <location>
        <begin position="57"/>
        <end position="92"/>
    </location>
</feature>
<dbReference type="PANTHER" id="PTHR23056">
    <property type="entry name" value="CALCINEURIN B"/>
    <property type="match status" value="1"/>
</dbReference>
<evidence type="ECO:0000259" key="4">
    <source>
        <dbReference type="PROSITE" id="PS50222"/>
    </source>
</evidence>
<dbReference type="SUPFAM" id="SSF47473">
    <property type="entry name" value="EF-hand"/>
    <property type="match status" value="1"/>
</dbReference>
<dbReference type="EMBL" id="JBBPBM010000164">
    <property type="protein sequence ID" value="KAK8502665.1"/>
    <property type="molecule type" value="Genomic_DNA"/>
</dbReference>
<dbReference type="CDD" id="cd00051">
    <property type="entry name" value="EFh"/>
    <property type="match status" value="1"/>
</dbReference>
<evidence type="ECO:0000313" key="5">
    <source>
        <dbReference type="EMBL" id="KAK8502665.1"/>
    </source>
</evidence>
<organism evidence="5 6">
    <name type="scientific">Hibiscus sabdariffa</name>
    <name type="common">roselle</name>
    <dbReference type="NCBI Taxonomy" id="183260"/>
    <lineage>
        <taxon>Eukaryota</taxon>
        <taxon>Viridiplantae</taxon>
        <taxon>Streptophyta</taxon>
        <taxon>Embryophyta</taxon>
        <taxon>Tracheophyta</taxon>
        <taxon>Spermatophyta</taxon>
        <taxon>Magnoliopsida</taxon>
        <taxon>eudicotyledons</taxon>
        <taxon>Gunneridae</taxon>
        <taxon>Pentapetalae</taxon>
        <taxon>rosids</taxon>
        <taxon>malvids</taxon>
        <taxon>Malvales</taxon>
        <taxon>Malvaceae</taxon>
        <taxon>Malvoideae</taxon>
        <taxon>Hibiscus</taxon>
    </lineage>
</organism>
<dbReference type="Pfam" id="PF13499">
    <property type="entry name" value="EF-hand_7"/>
    <property type="match status" value="1"/>
</dbReference>